<keyword evidence="3" id="KW-1185">Reference proteome</keyword>
<proteinExistence type="predicted"/>
<sequence>MKSPNAGGPGKAPDPEVKPWPNKGELEGKGKSSPACRLTPEINDDRRSLSTLTLTTTWVYRPPPSLQYYLPDHGHDHGRDLNQPEEQLLDVNPTPSVRQWRAVTLALALVLLSRRPAFKKQRDQGTEAEAVAQAIPDASPL</sequence>
<dbReference type="AlphaFoldDB" id="A0AAE1CA85"/>
<dbReference type="Proteomes" id="UP001270362">
    <property type="component" value="Unassembled WGS sequence"/>
</dbReference>
<name>A0AAE1CA85_9PEZI</name>
<reference evidence="2" key="1">
    <citation type="journal article" date="2023" name="Mol. Phylogenet. Evol.">
        <title>Genome-scale phylogeny and comparative genomics of the fungal order Sordariales.</title>
        <authorList>
            <person name="Hensen N."/>
            <person name="Bonometti L."/>
            <person name="Westerberg I."/>
            <person name="Brannstrom I.O."/>
            <person name="Guillou S."/>
            <person name="Cros-Aarteil S."/>
            <person name="Calhoun S."/>
            <person name="Haridas S."/>
            <person name="Kuo A."/>
            <person name="Mondo S."/>
            <person name="Pangilinan J."/>
            <person name="Riley R."/>
            <person name="LaButti K."/>
            <person name="Andreopoulos B."/>
            <person name="Lipzen A."/>
            <person name="Chen C."/>
            <person name="Yan M."/>
            <person name="Daum C."/>
            <person name="Ng V."/>
            <person name="Clum A."/>
            <person name="Steindorff A."/>
            <person name="Ohm R.A."/>
            <person name="Martin F."/>
            <person name="Silar P."/>
            <person name="Natvig D.O."/>
            <person name="Lalanne C."/>
            <person name="Gautier V."/>
            <person name="Ament-Velasquez S.L."/>
            <person name="Kruys A."/>
            <person name="Hutchinson M.I."/>
            <person name="Powell A.J."/>
            <person name="Barry K."/>
            <person name="Miller A.N."/>
            <person name="Grigoriev I.V."/>
            <person name="Debuchy R."/>
            <person name="Gladieux P."/>
            <person name="Hiltunen Thoren M."/>
            <person name="Johannesson H."/>
        </authorList>
    </citation>
    <scope>NUCLEOTIDE SEQUENCE</scope>
    <source>
        <strain evidence="2">CBS 314.62</strain>
    </source>
</reference>
<reference evidence="2" key="2">
    <citation type="submission" date="2023-06" db="EMBL/GenBank/DDBJ databases">
        <authorList>
            <consortium name="Lawrence Berkeley National Laboratory"/>
            <person name="Haridas S."/>
            <person name="Hensen N."/>
            <person name="Bonometti L."/>
            <person name="Westerberg I."/>
            <person name="Brannstrom I.O."/>
            <person name="Guillou S."/>
            <person name="Cros-Aarteil S."/>
            <person name="Calhoun S."/>
            <person name="Kuo A."/>
            <person name="Mondo S."/>
            <person name="Pangilinan J."/>
            <person name="Riley R."/>
            <person name="Labutti K."/>
            <person name="Andreopoulos B."/>
            <person name="Lipzen A."/>
            <person name="Chen C."/>
            <person name="Yanf M."/>
            <person name="Daum C."/>
            <person name="Ng V."/>
            <person name="Clum A."/>
            <person name="Steindorff A."/>
            <person name="Ohm R."/>
            <person name="Martin F."/>
            <person name="Silar P."/>
            <person name="Natvig D."/>
            <person name="Lalanne C."/>
            <person name="Gautier V."/>
            <person name="Ament-Velasquez S.L."/>
            <person name="Kruys A."/>
            <person name="Hutchinson M.I."/>
            <person name="Powell A.J."/>
            <person name="Barry K."/>
            <person name="Miller A.N."/>
            <person name="Grigoriev I.V."/>
            <person name="Debuchy R."/>
            <person name="Gladieux P."/>
            <person name="Thoren M.H."/>
            <person name="Johannesson H."/>
        </authorList>
    </citation>
    <scope>NUCLEOTIDE SEQUENCE</scope>
    <source>
        <strain evidence="2">CBS 314.62</strain>
    </source>
</reference>
<protein>
    <submittedName>
        <fullName evidence="2">Uncharacterized protein</fullName>
    </submittedName>
</protein>
<evidence type="ECO:0000313" key="3">
    <source>
        <dbReference type="Proteomes" id="UP001270362"/>
    </source>
</evidence>
<accession>A0AAE1CA85</accession>
<gene>
    <name evidence="2" type="ORF">B0T22DRAFT_442446</name>
</gene>
<organism evidence="2 3">
    <name type="scientific">Podospora appendiculata</name>
    <dbReference type="NCBI Taxonomy" id="314037"/>
    <lineage>
        <taxon>Eukaryota</taxon>
        <taxon>Fungi</taxon>
        <taxon>Dikarya</taxon>
        <taxon>Ascomycota</taxon>
        <taxon>Pezizomycotina</taxon>
        <taxon>Sordariomycetes</taxon>
        <taxon>Sordariomycetidae</taxon>
        <taxon>Sordariales</taxon>
        <taxon>Podosporaceae</taxon>
        <taxon>Podospora</taxon>
    </lineage>
</organism>
<feature type="region of interest" description="Disordered" evidence="1">
    <location>
        <begin position="119"/>
        <end position="141"/>
    </location>
</feature>
<evidence type="ECO:0000313" key="2">
    <source>
        <dbReference type="EMBL" id="KAK3685262.1"/>
    </source>
</evidence>
<dbReference type="EMBL" id="JAULSO010000003">
    <property type="protein sequence ID" value="KAK3685262.1"/>
    <property type="molecule type" value="Genomic_DNA"/>
</dbReference>
<comment type="caution">
    <text evidence="2">The sequence shown here is derived from an EMBL/GenBank/DDBJ whole genome shotgun (WGS) entry which is preliminary data.</text>
</comment>
<evidence type="ECO:0000256" key="1">
    <source>
        <dbReference type="SAM" id="MobiDB-lite"/>
    </source>
</evidence>
<feature type="region of interest" description="Disordered" evidence="1">
    <location>
        <begin position="1"/>
        <end position="43"/>
    </location>
</feature>